<gene>
    <name evidence="1" type="ORF">N7472_004504</name>
</gene>
<dbReference type="AlphaFoldDB" id="A0A9W9MEB3"/>
<comment type="caution">
    <text evidence="1">The sequence shown here is derived from an EMBL/GenBank/DDBJ whole genome shotgun (WGS) entry which is preliminary data.</text>
</comment>
<evidence type="ECO:0000313" key="1">
    <source>
        <dbReference type="EMBL" id="KAJ5199300.1"/>
    </source>
</evidence>
<keyword evidence="2" id="KW-1185">Reference proteome</keyword>
<sequence>MRLATPDAFLPSRASIIFALQSPLILPHIYILYPSEWIQGLRRSVSCFFGLSVSTAQPVYKIPLPPYLAM</sequence>
<accession>A0A9W9MEB3</accession>
<name>A0A9W9MEB3_9EURO</name>
<reference evidence="1" key="1">
    <citation type="submission" date="2022-11" db="EMBL/GenBank/DDBJ databases">
        <authorList>
            <person name="Petersen C."/>
        </authorList>
    </citation>
    <scope>NUCLEOTIDE SEQUENCE</scope>
    <source>
        <strain evidence="1">IBT 16849</strain>
    </source>
</reference>
<organism evidence="1 2">
    <name type="scientific">Penicillium cf. griseofulvum</name>
    <dbReference type="NCBI Taxonomy" id="2972120"/>
    <lineage>
        <taxon>Eukaryota</taxon>
        <taxon>Fungi</taxon>
        <taxon>Dikarya</taxon>
        <taxon>Ascomycota</taxon>
        <taxon>Pezizomycotina</taxon>
        <taxon>Eurotiomycetes</taxon>
        <taxon>Eurotiomycetidae</taxon>
        <taxon>Eurotiales</taxon>
        <taxon>Aspergillaceae</taxon>
        <taxon>Penicillium</taxon>
    </lineage>
</organism>
<dbReference type="EMBL" id="JAPQKP010000003">
    <property type="protein sequence ID" value="KAJ5199300.1"/>
    <property type="molecule type" value="Genomic_DNA"/>
</dbReference>
<dbReference type="Proteomes" id="UP001150879">
    <property type="component" value="Unassembled WGS sequence"/>
</dbReference>
<reference evidence="1" key="2">
    <citation type="journal article" date="2023" name="IMA Fungus">
        <title>Comparative genomic study of the Penicillium genus elucidates a diverse pangenome and 15 lateral gene transfer events.</title>
        <authorList>
            <person name="Petersen C."/>
            <person name="Sorensen T."/>
            <person name="Nielsen M.R."/>
            <person name="Sondergaard T.E."/>
            <person name="Sorensen J.L."/>
            <person name="Fitzpatrick D.A."/>
            <person name="Frisvad J.C."/>
            <person name="Nielsen K.L."/>
        </authorList>
    </citation>
    <scope>NUCLEOTIDE SEQUENCE</scope>
    <source>
        <strain evidence="1">IBT 16849</strain>
    </source>
</reference>
<proteinExistence type="predicted"/>
<evidence type="ECO:0000313" key="2">
    <source>
        <dbReference type="Proteomes" id="UP001150879"/>
    </source>
</evidence>
<protein>
    <submittedName>
        <fullName evidence="1">Uncharacterized protein</fullName>
    </submittedName>
</protein>